<evidence type="ECO:0000313" key="2">
    <source>
        <dbReference type="EMBL" id="KZV99425.1"/>
    </source>
</evidence>
<organism evidence="2 3">
    <name type="scientific">Exidia glandulosa HHB12029</name>
    <dbReference type="NCBI Taxonomy" id="1314781"/>
    <lineage>
        <taxon>Eukaryota</taxon>
        <taxon>Fungi</taxon>
        <taxon>Dikarya</taxon>
        <taxon>Basidiomycota</taxon>
        <taxon>Agaricomycotina</taxon>
        <taxon>Agaricomycetes</taxon>
        <taxon>Auriculariales</taxon>
        <taxon>Exidiaceae</taxon>
        <taxon>Exidia</taxon>
    </lineage>
</organism>
<evidence type="ECO:0000313" key="3">
    <source>
        <dbReference type="Proteomes" id="UP000077266"/>
    </source>
</evidence>
<dbReference type="EMBL" id="KV425910">
    <property type="protein sequence ID" value="KZV99425.1"/>
    <property type="molecule type" value="Genomic_DNA"/>
</dbReference>
<protein>
    <submittedName>
        <fullName evidence="2">Uncharacterized protein</fullName>
    </submittedName>
</protein>
<accession>A0A165ML11</accession>
<keyword evidence="3" id="KW-1185">Reference proteome</keyword>
<feature type="compositionally biased region" description="Basic and acidic residues" evidence="1">
    <location>
        <begin position="83"/>
        <end position="106"/>
    </location>
</feature>
<dbReference type="AlphaFoldDB" id="A0A165ML11"/>
<gene>
    <name evidence="2" type="ORF">EXIGLDRAFT_234778</name>
</gene>
<feature type="region of interest" description="Disordered" evidence="1">
    <location>
        <begin position="69"/>
        <end position="110"/>
    </location>
</feature>
<dbReference type="Proteomes" id="UP000077266">
    <property type="component" value="Unassembled WGS sequence"/>
</dbReference>
<reference evidence="2 3" key="1">
    <citation type="journal article" date="2016" name="Mol. Biol. Evol.">
        <title>Comparative Genomics of Early-Diverging Mushroom-Forming Fungi Provides Insights into the Origins of Lignocellulose Decay Capabilities.</title>
        <authorList>
            <person name="Nagy L.G."/>
            <person name="Riley R."/>
            <person name="Tritt A."/>
            <person name="Adam C."/>
            <person name="Daum C."/>
            <person name="Floudas D."/>
            <person name="Sun H."/>
            <person name="Yadav J.S."/>
            <person name="Pangilinan J."/>
            <person name="Larsson K.H."/>
            <person name="Matsuura K."/>
            <person name="Barry K."/>
            <person name="Labutti K."/>
            <person name="Kuo R."/>
            <person name="Ohm R.A."/>
            <person name="Bhattacharya S.S."/>
            <person name="Shirouzu T."/>
            <person name="Yoshinaga Y."/>
            <person name="Martin F.M."/>
            <person name="Grigoriev I.V."/>
            <person name="Hibbett D.S."/>
        </authorList>
    </citation>
    <scope>NUCLEOTIDE SEQUENCE [LARGE SCALE GENOMIC DNA]</scope>
    <source>
        <strain evidence="2 3">HHB12029</strain>
    </source>
</reference>
<feature type="region of interest" description="Disordered" evidence="1">
    <location>
        <begin position="154"/>
        <end position="175"/>
    </location>
</feature>
<sequence length="175" mass="19141">MGGKRPDAVYVVEFDGEDERGEADAWRDKDGFCATAISTNRRNAAIRTRCEMAVTEVVEQVFQSLRKVKMGGTEASGEMSSSRGERRANSGRLETRPRTASERSEVVIDAQSHGAVKMGVVEARKGGVVGERGNAGKSSSRCDVRGRSADVRGCQRGIQRRRVRGRSPIERARRG</sequence>
<name>A0A165ML11_EXIGL</name>
<dbReference type="InParanoid" id="A0A165ML11"/>
<evidence type="ECO:0000256" key="1">
    <source>
        <dbReference type="SAM" id="MobiDB-lite"/>
    </source>
</evidence>
<feature type="region of interest" description="Disordered" evidence="1">
    <location>
        <begin position="129"/>
        <end position="148"/>
    </location>
</feature>
<proteinExistence type="predicted"/>